<reference evidence="2" key="1">
    <citation type="submission" date="2017-09" db="EMBL/GenBank/DDBJ databases">
        <title>Depth-based differentiation of microbial function through sediment-hosted aquifers and enrichment of novel symbionts in the deep terrestrial subsurface.</title>
        <authorList>
            <person name="Probst A.J."/>
            <person name="Ladd B."/>
            <person name="Jarett J.K."/>
            <person name="Geller-Mcgrath D.E."/>
            <person name="Sieber C.M.K."/>
            <person name="Emerson J.B."/>
            <person name="Anantharaman K."/>
            <person name="Thomas B.C."/>
            <person name="Malmstrom R."/>
            <person name="Stieglmeier M."/>
            <person name="Klingl A."/>
            <person name="Woyke T."/>
            <person name="Ryan C.M."/>
            <person name="Banfield J.F."/>
        </authorList>
    </citation>
    <scope>NUCLEOTIDE SEQUENCE [LARGE SCALE GENOMIC DNA]</scope>
</reference>
<protein>
    <recommendedName>
        <fullName evidence="3">FCP1 homology domain-containing protein</fullName>
    </recommendedName>
</protein>
<proteinExistence type="predicted"/>
<dbReference type="InterPro" id="IPR023214">
    <property type="entry name" value="HAD_sf"/>
</dbReference>
<gene>
    <name evidence="1" type="ORF">CO051_05585</name>
</gene>
<comment type="caution">
    <text evidence="1">The sequence shown here is derived from an EMBL/GenBank/DDBJ whole genome shotgun (WGS) entry which is preliminary data.</text>
</comment>
<dbReference type="Gene3D" id="3.40.50.1000">
    <property type="entry name" value="HAD superfamily/HAD-like"/>
    <property type="match status" value="1"/>
</dbReference>
<name>A0A2M8EX61_9BACT</name>
<dbReference type="Proteomes" id="UP000231383">
    <property type="component" value="Unassembled WGS sequence"/>
</dbReference>
<evidence type="ECO:0000313" key="2">
    <source>
        <dbReference type="Proteomes" id="UP000231383"/>
    </source>
</evidence>
<dbReference type="EMBL" id="PFSC01000143">
    <property type="protein sequence ID" value="PJC30457.1"/>
    <property type="molecule type" value="Genomic_DNA"/>
</dbReference>
<dbReference type="AlphaFoldDB" id="A0A2M8EX61"/>
<organism evidence="1 2">
    <name type="scientific">Candidatus Roizmanbacteria bacterium CG_4_9_14_0_2_um_filter_39_13</name>
    <dbReference type="NCBI Taxonomy" id="1974839"/>
    <lineage>
        <taxon>Bacteria</taxon>
        <taxon>Candidatus Roizmaniibacteriota</taxon>
    </lineage>
</organism>
<accession>A0A2M8EX61</accession>
<evidence type="ECO:0008006" key="3">
    <source>
        <dbReference type="Google" id="ProtNLM"/>
    </source>
</evidence>
<dbReference type="InterPro" id="IPR036412">
    <property type="entry name" value="HAD-like_sf"/>
</dbReference>
<dbReference type="SUPFAM" id="SSF56784">
    <property type="entry name" value="HAD-like"/>
    <property type="match status" value="1"/>
</dbReference>
<sequence length="192" mass="22741">MKKSPLKVGFDLDGVLLYNPARIFRPITIAVKTLLRRKAPTKTEFYYPKSTIEKILWNIVHWSSLYMADGVDEIKKLSKEGHIQAYIITSRYDCLEGDFRRWMKKMHADEIFEATYHNKKNLQPHIFKEQKIKELGLDVFVEDNWDIVKHINSHTRANALWITNAIDKTIRYDKKFLSLKDAIEFLKLKIKN</sequence>
<evidence type="ECO:0000313" key="1">
    <source>
        <dbReference type="EMBL" id="PJC30457.1"/>
    </source>
</evidence>